<name>A0A101V525_9ACTN</name>
<feature type="domain" description="NadR/Ttd14 AAA" evidence="1">
    <location>
        <begin position="10"/>
        <end position="194"/>
    </location>
</feature>
<proteinExistence type="predicted"/>
<evidence type="ECO:0000259" key="1">
    <source>
        <dbReference type="Pfam" id="PF13521"/>
    </source>
</evidence>
<dbReference type="Proteomes" id="UP000053260">
    <property type="component" value="Unassembled WGS sequence"/>
</dbReference>
<dbReference type="Pfam" id="PF13521">
    <property type="entry name" value="AAA_28"/>
    <property type="match status" value="1"/>
</dbReference>
<sequence>MTRPLTQVRRFAVSGTYCTGKTTTTIALSHLTGIPRTHARTMREILVDALPGKRLEDCTAPELFQLGIRRFTERAVHESHLDDGFVSDGSSLHEWVYGKVRVRAGIHPSDGYDAGEAPPDFFEEVIDNMGSVFKGHARQAYDVFIHLPVEFDLVTDGHRPVSERFRLMSDELLRATLDELAIPYHVVGGSIEHRLATIVDIFGLPARMGLDRAVELARAETAAAARDFAAATARHHD</sequence>
<keyword evidence="3" id="KW-1185">Reference proteome</keyword>
<accession>A0A101V525</accession>
<reference evidence="2 3" key="1">
    <citation type="submission" date="2015-10" db="EMBL/GenBank/DDBJ databases">
        <title>Draft genome sequence of Streptomyces sp. RV15, isolated from a marine sponge.</title>
        <authorList>
            <person name="Ruckert C."/>
            <person name="Abdelmohsen U.R."/>
            <person name="Winkler A."/>
            <person name="Hentschel U."/>
            <person name="Kalinowski J."/>
            <person name="Kampfer P."/>
            <person name="Glaeser S."/>
        </authorList>
    </citation>
    <scope>NUCLEOTIDE SEQUENCE [LARGE SCALE GENOMIC DNA]</scope>
    <source>
        <strain evidence="2 3">RV15</strain>
    </source>
</reference>
<dbReference type="AlphaFoldDB" id="A0A101V525"/>
<evidence type="ECO:0000313" key="3">
    <source>
        <dbReference type="Proteomes" id="UP000053260"/>
    </source>
</evidence>
<dbReference type="Gene3D" id="3.40.50.300">
    <property type="entry name" value="P-loop containing nucleotide triphosphate hydrolases"/>
    <property type="match status" value="1"/>
</dbReference>
<organism evidence="2 3">
    <name type="scientific">Streptomyces dysideae</name>
    <dbReference type="NCBI Taxonomy" id="909626"/>
    <lineage>
        <taxon>Bacteria</taxon>
        <taxon>Bacillati</taxon>
        <taxon>Actinomycetota</taxon>
        <taxon>Actinomycetes</taxon>
        <taxon>Kitasatosporales</taxon>
        <taxon>Streptomycetaceae</taxon>
        <taxon>Streptomyces</taxon>
    </lineage>
</organism>
<dbReference type="SUPFAM" id="SSF52540">
    <property type="entry name" value="P-loop containing nucleoside triphosphate hydrolases"/>
    <property type="match status" value="1"/>
</dbReference>
<dbReference type="InterPro" id="IPR027417">
    <property type="entry name" value="P-loop_NTPase"/>
</dbReference>
<protein>
    <submittedName>
        <fullName evidence="2">ATP/GTP-binding protein</fullName>
    </submittedName>
</protein>
<comment type="caution">
    <text evidence="2">The sequence shown here is derived from an EMBL/GenBank/DDBJ whole genome shotgun (WGS) entry which is preliminary data.</text>
</comment>
<dbReference type="InterPro" id="IPR038727">
    <property type="entry name" value="NadR/Ttd14_AAA_dom"/>
</dbReference>
<gene>
    <name evidence="2" type="ORF">AQJ91_03030</name>
</gene>
<dbReference type="OrthoDB" id="4523277at2"/>
<evidence type="ECO:0000313" key="2">
    <source>
        <dbReference type="EMBL" id="KUO22650.1"/>
    </source>
</evidence>
<dbReference type="EMBL" id="LMXB01000013">
    <property type="protein sequence ID" value="KUO22650.1"/>
    <property type="molecule type" value="Genomic_DNA"/>
</dbReference>
<dbReference type="STRING" id="909626.AQJ91_03030"/>
<dbReference type="RefSeq" id="WP_067016133.1">
    <property type="nucleotide sequence ID" value="NZ_KQ949075.1"/>
</dbReference>